<dbReference type="OrthoDB" id="5842403at2759"/>
<dbReference type="InterPro" id="IPR001810">
    <property type="entry name" value="F-box_dom"/>
</dbReference>
<accession>G0NZT3</accession>
<dbReference type="Pfam" id="PF07735">
    <property type="entry name" value="FBA_2"/>
    <property type="match status" value="1"/>
</dbReference>
<dbReference type="AlphaFoldDB" id="G0NZT3"/>
<dbReference type="Pfam" id="PF00646">
    <property type="entry name" value="F-box"/>
    <property type="match status" value="1"/>
</dbReference>
<organism evidence="4">
    <name type="scientific">Caenorhabditis brenneri</name>
    <name type="common">Nematode worm</name>
    <dbReference type="NCBI Taxonomy" id="135651"/>
    <lineage>
        <taxon>Eukaryota</taxon>
        <taxon>Metazoa</taxon>
        <taxon>Ecdysozoa</taxon>
        <taxon>Nematoda</taxon>
        <taxon>Chromadorea</taxon>
        <taxon>Rhabditida</taxon>
        <taxon>Rhabditina</taxon>
        <taxon>Rhabditomorpha</taxon>
        <taxon>Rhabditoidea</taxon>
        <taxon>Rhabditidae</taxon>
        <taxon>Peloderinae</taxon>
        <taxon>Caenorhabditis</taxon>
    </lineage>
</organism>
<dbReference type="OMA" id="KWINMES"/>
<dbReference type="InParanoid" id="G0NZT3"/>
<sequence>MTFPTPPLLSWSALILSTSPVIMANVSKMEFPILRLPILAIFNVFSMMNPFEIINFSTSSSKCRKIVKFYFRPGCKYELQLHIMNGTAISFLGARNIWEYEFTSEEKEDNILKHHESNGTKVEKLMKYSANIAESLFNLLKRLDDLMNFKNIEFFLFEMGRYPLQNDLIIQEIKNFKKPIEHFEIFSDEDAGNDIIDMLNHVNGIKSLDLTASFNKDFELSCPPNLSWLYIHDSKWINLTKLLELNSSEIQIRDHELTDMDLCAFFQSWISSESHSKLEKIEIHSVERETFENISQTLPHEEDDYSVVLKVNRLKTREVQLESFYIKRNDGTWATIYLVQNRRPDGLTLGMLVG</sequence>
<evidence type="ECO:0000313" key="3">
    <source>
        <dbReference type="EMBL" id="EGT41312.1"/>
    </source>
</evidence>
<dbReference type="PANTHER" id="PTHR21503">
    <property type="entry name" value="F-BOX-CONTAINING HYPOTHETICAL PROTEIN C.ELEGANS"/>
    <property type="match status" value="1"/>
</dbReference>
<feature type="signal peptide" evidence="1">
    <location>
        <begin position="1"/>
        <end position="24"/>
    </location>
</feature>
<dbReference type="PROSITE" id="PS50181">
    <property type="entry name" value="FBOX"/>
    <property type="match status" value="1"/>
</dbReference>
<feature type="chain" id="PRO_5003406554" description="F-box domain-containing protein" evidence="1">
    <location>
        <begin position="25"/>
        <end position="354"/>
    </location>
</feature>
<dbReference type="PANTHER" id="PTHR21503:SF53">
    <property type="entry name" value="F-BOX ASSOCIATED DOMAIN-CONTAINING PROTEIN-RELATED"/>
    <property type="match status" value="1"/>
</dbReference>
<keyword evidence="4" id="KW-1185">Reference proteome</keyword>
<gene>
    <name evidence="3" type="ORF">CAEBREN_17607</name>
</gene>
<dbReference type="HOGENOM" id="CLU_028840_3_0_1"/>
<reference evidence="4" key="1">
    <citation type="submission" date="2011-07" db="EMBL/GenBank/DDBJ databases">
        <authorList>
            <consortium name="Caenorhabditis brenneri Sequencing and Analysis Consortium"/>
            <person name="Wilson R.K."/>
        </authorList>
    </citation>
    <scope>NUCLEOTIDE SEQUENCE [LARGE SCALE GENOMIC DNA]</scope>
    <source>
        <strain evidence="4">PB2801</strain>
    </source>
</reference>
<dbReference type="eggNOG" id="ENOG502TJZU">
    <property type="taxonomic scope" value="Eukaryota"/>
</dbReference>
<name>G0NZT3_CAEBE</name>
<protein>
    <recommendedName>
        <fullName evidence="2">F-box domain-containing protein</fullName>
    </recommendedName>
</protein>
<feature type="domain" description="F-box" evidence="2">
    <location>
        <begin position="30"/>
        <end position="74"/>
    </location>
</feature>
<dbReference type="Proteomes" id="UP000008068">
    <property type="component" value="Unassembled WGS sequence"/>
</dbReference>
<dbReference type="InterPro" id="IPR012885">
    <property type="entry name" value="F-box_Sdz-33"/>
</dbReference>
<evidence type="ECO:0000313" key="4">
    <source>
        <dbReference type="Proteomes" id="UP000008068"/>
    </source>
</evidence>
<proteinExistence type="predicted"/>
<dbReference type="EMBL" id="GL379992">
    <property type="protein sequence ID" value="EGT41312.1"/>
    <property type="molecule type" value="Genomic_DNA"/>
</dbReference>
<dbReference type="FunCoup" id="G0NZT3">
    <property type="interactions" value="1093"/>
</dbReference>
<evidence type="ECO:0000256" key="1">
    <source>
        <dbReference type="SAM" id="SignalP"/>
    </source>
</evidence>
<keyword evidence="1" id="KW-0732">Signal</keyword>
<evidence type="ECO:0000259" key="2">
    <source>
        <dbReference type="PROSITE" id="PS50181"/>
    </source>
</evidence>